<comment type="caution">
    <text evidence="2">The sequence shown here is derived from an EMBL/GenBank/DDBJ whole genome shotgun (WGS) entry which is preliminary data.</text>
</comment>
<name>A0A9P7ZQQ6_9HYPO</name>
<dbReference type="GeneID" id="70291345"/>
<dbReference type="Proteomes" id="UP000887229">
    <property type="component" value="Unassembled WGS sequence"/>
</dbReference>
<evidence type="ECO:0000256" key="1">
    <source>
        <dbReference type="SAM" id="MobiDB-lite"/>
    </source>
</evidence>
<feature type="region of interest" description="Disordered" evidence="1">
    <location>
        <begin position="1"/>
        <end position="71"/>
    </location>
</feature>
<dbReference type="RefSeq" id="XP_046119874.1">
    <property type="nucleotide sequence ID" value="XM_046260442.1"/>
</dbReference>
<sequence>MEPQSETASGEHSPKSKLQDEEESPVPEVPEVPEAGPQANGIKVADKTPELDNVASGRSSKTPDSPDLPAVFDWDDFEKRYEDALEQADAREKGILKEAEELSRYFQAWASAASSHDDERAVKRLQTRRRYVNLSETAMERKQDHYEQVVKAFESALALLRN</sequence>
<evidence type="ECO:0000313" key="2">
    <source>
        <dbReference type="EMBL" id="KAG9255950.1"/>
    </source>
</evidence>
<accession>A0A9P7ZQQ6</accession>
<dbReference type="EMBL" id="MU251249">
    <property type="protein sequence ID" value="KAG9255950.1"/>
    <property type="molecule type" value="Genomic_DNA"/>
</dbReference>
<gene>
    <name evidence="2" type="ORF">F5Z01DRAFT_526274</name>
</gene>
<keyword evidence="3" id="KW-1185">Reference proteome</keyword>
<protein>
    <submittedName>
        <fullName evidence="2">Uncharacterized protein</fullName>
    </submittedName>
</protein>
<dbReference type="OrthoDB" id="5335351at2759"/>
<dbReference type="AlphaFoldDB" id="A0A9P7ZQQ6"/>
<proteinExistence type="predicted"/>
<feature type="compositionally biased region" description="Polar residues" evidence="1">
    <location>
        <begin position="1"/>
        <end position="10"/>
    </location>
</feature>
<organism evidence="2 3">
    <name type="scientific">Emericellopsis atlantica</name>
    <dbReference type="NCBI Taxonomy" id="2614577"/>
    <lineage>
        <taxon>Eukaryota</taxon>
        <taxon>Fungi</taxon>
        <taxon>Dikarya</taxon>
        <taxon>Ascomycota</taxon>
        <taxon>Pezizomycotina</taxon>
        <taxon>Sordariomycetes</taxon>
        <taxon>Hypocreomycetidae</taxon>
        <taxon>Hypocreales</taxon>
        <taxon>Bionectriaceae</taxon>
        <taxon>Emericellopsis</taxon>
    </lineage>
</organism>
<evidence type="ECO:0000313" key="3">
    <source>
        <dbReference type="Proteomes" id="UP000887229"/>
    </source>
</evidence>
<reference evidence="2" key="1">
    <citation type="journal article" date="2021" name="IMA Fungus">
        <title>Genomic characterization of three marine fungi, including Emericellopsis atlantica sp. nov. with signatures of a generalist lifestyle and marine biomass degradation.</title>
        <authorList>
            <person name="Hagestad O.C."/>
            <person name="Hou L."/>
            <person name="Andersen J.H."/>
            <person name="Hansen E.H."/>
            <person name="Altermark B."/>
            <person name="Li C."/>
            <person name="Kuhnert E."/>
            <person name="Cox R.J."/>
            <person name="Crous P.W."/>
            <person name="Spatafora J.W."/>
            <person name="Lail K."/>
            <person name="Amirebrahimi M."/>
            <person name="Lipzen A."/>
            <person name="Pangilinan J."/>
            <person name="Andreopoulos W."/>
            <person name="Hayes R.D."/>
            <person name="Ng V."/>
            <person name="Grigoriev I.V."/>
            <person name="Jackson S.A."/>
            <person name="Sutton T.D.S."/>
            <person name="Dobson A.D.W."/>
            <person name="Rama T."/>
        </authorList>
    </citation>
    <scope>NUCLEOTIDE SEQUENCE</scope>
    <source>
        <strain evidence="2">TS7</strain>
    </source>
</reference>